<dbReference type="EMBL" id="JAERRK010000016">
    <property type="protein sequence ID" value="MBL1085526.1"/>
    <property type="molecule type" value="Genomic_DNA"/>
</dbReference>
<evidence type="ECO:0000256" key="1">
    <source>
        <dbReference type="SAM" id="MobiDB-lite"/>
    </source>
</evidence>
<accession>A0A937JQL3</accession>
<evidence type="ECO:0000313" key="3">
    <source>
        <dbReference type="Proteomes" id="UP000661858"/>
    </source>
</evidence>
<comment type="caution">
    <text evidence="2">The sequence shown here is derived from an EMBL/GenBank/DDBJ whole genome shotgun (WGS) entry which is preliminary data.</text>
</comment>
<reference evidence="2" key="1">
    <citation type="submission" date="2021-01" db="EMBL/GenBank/DDBJ databases">
        <title>WGS of actinomycetes isolated from Thailand.</title>
        <authorList>
            <person name="Thawai C."/>
        </authorList>
    </citation>
    <scope>NUCLEOTIDE SEQUENCE</scope>
    <source>
        <strain evidence="2">RCU-197</strain>
    </source>
</reference>
<keyword evidence="3" id="KW-1185">Reference proteome</keyword>
<sequence>MLRQPGAEVLALGHGHHAAVRRRAPRTTRVGPEQEHAAGGGVSSFANWPDLALRW</sequence>
<feature type="region of interest" description="Disordered" evidence="1">
    <location>
        <begin position="14"/>
        <end position="55"/>
    </location>
</feature>
<protein>
    <submittedName>
        <fullName evidence="2">Uncharacterized protein</fullName>
    </submittedName>
</protein>
<organism evidence="2 3">
    <name type="scientific">Streptomyces actinomycinicus</name>
    <dbReference type="NCBI Taxonomy" id="1695166"/>
    <lineage>
        <taxon>Bacteria</taxon>
        <taxon>Bacillati</taxon>
        <taxon>Actinomycetota</taxon>
        <taxon>Actinomycetes</taxon>
        <taxon>Kitasatosporales</taxon>
        <taxon>Streptomycetaceae</taxon>
        <taxon>Streptomyces</taxon>
    </lineage>
</organism>
<dbReference type="Proteomes" id="UP000661858">
    <property type="component" value="Unassembled WGS sequence"/>
</dbReference>
<proteinExistence type="predicted"/>
<dbReference type="RefSeq" id="WP_201840713.1">
    <property type="nucleotide sequence ID" value="NZ_JAERRK010000016.1"/>
</dbReference>
<name>A0A937JQL3_9ACTN</name>
<feature type="compositionally biased region" description="Basic residues" evidence="1">
    <location>
        <begin position="14"/>
        <end position="26"/>
    </location>
</feature>
<gene>
    <name evidence="2" type="ORF">JK359_26770</name>
</gene>
<evidence type="ECO:0000313" key="2">
    <source>
        <dbReference type="EMBL" id="MBL1085526.1"/>
    </source>
</evidence>
<dbReference type="AlphaFoldDB" id="A0A937JQL3"/>